<organism evidence="2 3">
    <name type="scientific">Planoprotostelium fungivorum</name>
    <dbReference type="NCBI Taxonomy" id="1890364"/>
    <lineage>
        <taxon>Eukaryota</taxon>
        <taxon>Amoebozoa</taxon>
        <taxon>Evosea</taxon>
        <taxon>Variosea</taxon>
        <taxon>Cavosteliida</taxon>
        <taxon>Cavosteliaceae</taxon>
        <taxon>Planoprotostelium</taxon>
    </lineage>
</organism>
<accession>A0A2P6N860</accession>
<keyword evidence="1" id="KW-0732">Signal</keyword>
<reference evidence="2 3" key="1">
    <citation type="journal article" date="2018" name="Genome Biol. Evol.">
        <title>Multiple Roots of Fruiting Body Formation in Amoebozoa.</title>
        <authorList>
            <person name="Hillmann F."/>
            <person name="Forbes G."/>
            <person name="Novohradska S."/>
            <person name="Ferling I."/>
            <person name="Riege K."/>
            <person name="Groth M."/>
            <person name="Westermann M."/>
            <person name="Marz M."/>
            <person name="Spaller T."/>
            <person name="Winckler T."/>
            <person name="Schaap P."/>
            <person name="Glockner G."/>
        </authorList>
    </citation>
    <scope>NUCLEOTIDE SEQUENCE [LARGE SCALE GENOMIC DNA]</scope>
    <source>
        <strain evidence="2 3">Jena</strain>
    </source>
</reference>
<feature type="chain" id="PRO_5015122741" description="Sushi domain-containing protein" evidence="1">
    <location>
        <begin position="16"/>
        <end position="181"/>
    </location>
</feature>
<feature type="signal peptide" evidence="1">
    <location>
        <begin position="1"/>
        <end position="15"/>
    </location>
</feature>
<proteinExistence type="predicted"/>
<gene>
    <name evidence="2" type="ORF">PROFUN_12216</name>
</gene>
<evidence type="ECO:0000256" key="1">
    <source>
        <dbReference type="SAM" id="SignalP"/>
    </source>
</evidence>
<sequence>MRSVLFIALVAFALADLPAAPESFRLVYKTKPMDGGSTRIISVLRDSEQQIQLKTDVFNFASTLINVLSATTVDRYGGKCNQYQSFAPLVLQPLYTVKPDAVVQNSTCTSLDGSITQVSCYDGTFWGTSSWARVCFDQRTSDARLACATVGNPGPGSPDVITIVSLNAEKPEAGEFLQTCY</sequence>
<keyword evidence="3" id="KW-1185">Reference proteome</keyword>
<dbReference type="InParanoid" id="A0A2P6N860"/>
<evidence type="ECO:0008006" key="4">
    <source>
        <dbReference type="Google" id="ProtNLM"/>
    </source>
</evidence>
<evidence type="ECO:0000313" key="3">
    <source>
        <dbReference type="Proteomes" id="UP000241769"/>
    </source>
</evidence>
<evidence type="ECO:0000313" key="2">
    <source>
        <dbReference type="EMBL" id="PRP80133.1"/>
    </source>
</evidence>
<dbReference type="EMBL" id="MDYQ01000160">
    <property type="protein sequence ID" value="PRP80133.1"/>
    <property type="molecule type" value="Genomic_DNA"/>
</dbReference>
<dbReference type="AlphaFoldDB" id="A0A2P6N860"/>
<dbReference type="Proteomes" id="UP000241769">
    <property type="component" value="Unassembled WGS sequence"/>
</dbReference>
<comment type="caution">
    <text evidence="2">The sequence shown here is derived from an EMBL/GenBank/DDBJ whole genome shotgun (WGS) entry which is preliminary data.</text>
</comment>
<name>A0A2P6N860_9EUKA</name>
<protein>
    <recommendedName>
        <fullName evidence="4">Sushi domain-containing protein</fullName>
    </recommendedName>
</protein>